<dbReference type="EMBL" id="GL883091">
    <property type="protein sequence ID" value="EGG11827.1"/>
    <property type="molecule type" value="Genomic_DNA"/>
</dbReference>
<keyword evidence="1" id="KW-0547">Nucleotide-binding</keyword>
<proteinExistence type="predicted"/>
<dbReference type="GO" id="GO:0007186">
    <property type="term" value="P:G protein-coupled receptor signaling pathway"/>
    <property type="evidence" value="ECO:0007669"/>
    <property type="project" value="InterPro"/>
</dbReference>
<evidence type="ECO:0000256" key="1">
    <source>
        <dbReference type="ARBA" id="ARBA00022741"/>
    </source>
</evidence>
<dbReference type="VEuPathDB" id="FungiDB:MELLADRAFT_88881"/>
<keyword evidence="2" id="KW-0342">GTP-binding</keyword>
<dbReference type="SUPFAM" id="SSF47895">
    <property type="entry name" value="Transducin (alpha subunit), insertion domain"/>
    <property type="match status" value="1"/>
</dbReference>
<sequence>MKMIEIPLGSSQLEPLAKLICSLPPQIEDQPSDPSAVQAICLLWNDPDVHQSSDCNGEYQLSFSFLLKITTAYHFDSIDWIGKPGYLPNDRDVLRSRVGRTGITATVFVIGRLNY</sequence>
<reference evidence="4" key="1">
    <citation type="journal article" date="2011" name="Proc. Natl. Acad. Sci. U.S.A.">
        <title>Obligate biotrophy features unraveled by the genomic analysis of rust fungi.</title>
        <authorList>
            <person name="Duplessis S."/>
            <person name="Cuomo C.A."/>
            <person name="Lin Y.-C."/>
            <person name="Aerts A."/>
            <person name="Tisserant E."/>
            <person name="Veneault-Fourrey C."/>
            <person name="Joly D.L."/>
            <person name="Hacquard S."/>
            <person name="Amselem J."/>
            <person name="Cantarel B.L."/>
            <person name="Chiu R."/>
            <person name="Coutinho P.M."/>
            <person name="Feau N."/>
            <person name="Field M."/>
            <person name="Frey P."/>
            <person name="Gelhaye E."/>
            <person name="Goldberg J."/>
            <person name="Grabherr M.G."/>
            <person name="Kodira C.D."/>
            <person name="Kohler A."/>
            <person name="Kuees U."/>
            <person name="Lindquist E.A."/>
            <person name="Lucas S.M."/>
            <person name="Mago R."/>
            <person name="Mauceli E."/>
            <person name="Morin E."/>
            <person name="Murat C."/>
            <person name="Pangilinan J.L."/>
            <person name="Park R."/>
            <person name="Pearson M."/>
            <person name="Quesneville H."/>
            <person name="Rouhier N."/>
            <person name="Sakthikumar S."/>
            <person name="Salamov A.A."/>
            <person name="Schmutz J."/>
            <person name="Selles B."/>
            <person name="Shapiro H."/>
            <person name="Tanguay P."/>
            <person name="Tuskan G.A."/>
            <person name="Henrissat B."/>
            <person name="Van de Peer Y."/>
            <person name="Rouze P."/>
            <person name="Ellis J.G."/>
            <person name="Dodds P.N."/>
            <person name="Schein J.E."/>
            <person name="Zhong S."/>
            <person name="Hamelin R.C."/>
            <person name="Grigoriev I.V."/>
            <person name="Szabo L.J."/>
            <person name="Martin F."/>
        </authorList>
    </citation>
    <scope>NUCLEOTIDE SEQUENCE [LARGE SCALE GENOMIC DNA]</scope>
    <source>
        <strain evidence="4">98AG31 / pathotype 3-4-7</strain>
    </source>
</reference>
<dbReference type="GO" id="GO:0003924">
    <property type="term" value="F:GTPase activity"/>
    <property type="evidence" value="ECO:0007669"/>
    <property type="project" value="InterPro"/>
</dbReference>
<dbReference type="eggNOG" id="KOG0082">
    <property type="taxonomic scope" value="Eukaryota"/>
</dbReference>
<evidence type="ECO:0000313" key="3">
    <source>
        <dbReference type="EMBL" id="EGG11827.1"/>
    </source>
</evidence>
<evidence type="ECO:0000313" key="4">
    <source>
        <dbReference type="Proteomes" id="UP000001072"/>
    </source>
</evidence>
<dbReference type="OrthoDB" id="5817230at2759"/>
<dbReference type="HOGENOM" id="CLU_2109555_0_0_1"/>
<dbReference type="Proteomes" id="UP000001072">
    <property type="component" value="Unassembled WGS sequence"/>
</dbReference>
<dbReference type="InterPro" id="IPR011025">
    <property type="entry name" value="GproteinA_insert"/>
</dbReference>
<dbReference type="AlphaFoldDB" id="F4R655"/>
<keyword evidence="4" id="KW-1185">Reference proteome</keyword>
<dbReference type="GO" id="GO:0031683">
    <property type="term" value="F:G-protein beta/gamma-subunit complex binding"/>
    <property type="evidence" value="ECO:0007669"/>
    <property type="project" value="InterPro"/>
</dbReference>
<dbReference type="GO" id="GO:0005525">
    <property type="term" value="F:GTP binding"/>
    <property type="evidence" value="ECO:0007669"/>
    <property type="project" value="UniProtKB-KW"/>
</dbReference>
<evidence type="ECO:0000256" key="2">
    <source>
        <dbReference type="ARBA" id="ARBA00023134"/>
    </source>
</evidence>
<dbReference type="STRING" id="747676.F4R655"/>
<dbReference type="Gene3D" id="1.10.400.10">
    <property type="entry name" value="GI Alpha 1, domain 2-like"/>
    <property type="match status" value="1"/>
</dbReference>
<gene>
    <name evidence="3" type="ORF">MELLADRAFT_88881</name>
</gene>
<dbReference type="PROSITE" id="PS51882">
    <property type="entry name" value="G_ALPHA"/>
    <property type="match status" value="1"/>
</dbReference>
<dbReference type="RefSeq" id="XP_007404202.1">
    <property type="nucleotide sequence ID" value="XM_007404140.1"/>
</dbReference>
<name>F4R655_MELLP</name>
<dbReference type="InterPro" id="IPR001019">
    <property type="entry name" value="Gprotein_alpha_su"/>
</dbReference>
<accession>F4R655</accession>
<dbReference type="InParanoid" id="F4R655"/>
<dbReference type="GeneID" id="18935021"/>
<organism evidence="4">
    <name type="scientific">Melampsora larici-populina (strain 98AG31 / pathotype 3-4-7)</name>
    <name type="common">Poplar leaf rust fungus</name>
    <dbReference type="NCBI Taxonomy" id="747676"/>
    <lineage>
        <taxon>Eukaryota</taxon>
        <taxon>Fungi</taxon>
        <taxon>Dikarya</taxon>
        <taxon>Basidiomycota</taxon>
        <taxon>Pucciniomycotina</taxon>
        <taxon>Pucciniomycetes</taxon>
        <taxon>Pucciniales</taxon>
        <taxon>Melampsoraceae</taxon>
        <taxon>Melampsora</taxon>
    </lineage>
</organism>
<dbReference type="KEGG" id="mlr:MELLADRAFT_88881"/>
<protein>
    <submittedName>
        <fullName evidence="3">Uncharacterized protein</fullName>
    </submittedName>
</protein>